<dbReference type="Proteomes" id="UP000319383">
    <property type="component" value="Chromosome"/>
</dbReference>
<evidence type="ECO:0000313" key="1">
    <source>
        <dbReference type="EMBL" id="QDU42208.1"/>
    </source>
</evidence>
<keyword evidence="2" id="KW-1185">Reference proteome</keyword>
<dbReference type="InterPro" id="IPR005500">
    <property type="entry name" value="DUF309"/>
</dbReference>
<dbReference type="RefSeq" id="WP_197533676.1">
    <property type="nucleotide sequence ID" value="NZ_CAXBED010000217.1"/>
</dbReference>
<dbReference type="AlphaFoldDB" id="A0A517ZIB3"/>
<reference evidence="1 2" key="1">
    <citation type="submission" date="2019-02" db="EMBL/GenBank/DDBJ databases">
        <title>Deep-cultivation of Planctomycetes and their phenomic and genomic characterization uncovers novel biology.</title>
        <authorList>
            <person name="Wiegand S."/>
            <person name="Jogler M."/>
            <person name="Boedeker C."/>
            <person name="Pinto D."/>
            <person name="Vollmers J."/>
            <person name="Rivas-Marin E."/>
            <person name="Kohn T."/>
            <person name="Peeters S.H."/>
            <person name="Heuer A."/>
            <person name="Rast P."/>
            <person name="Oberbeckmann S."/>
            <person name="Bunk B."/>
            <person name="Jeske O."/>
            <person name="Meyerdierks A."/>
            <person name="Storesund J.E."/>
            <person name="Kallscheuer N."/>
            <person name="Luecker S."/>
            <person name="Lage O.M."/>
            <person name="Pohl T."/>
            <person name="Merkel B.J."/>
            <person name="Hornburger P."/>
            <person name="Mueller R.-W."/>
            <person name="Bruemmer F."/>
            <person name="Labrenz M."/>
            <person name="Spormann A.M."/>
            <person name="Op den Camp H."/>
            <person name="Overmann J."/>
            <person name="Amann R."/>
            <person name="Jetten M.S.M."/>
            <person name="Mascher T."/>
            <person name="Medema M.H."/>
            <person name="Devos D.P."/>
            <person name="Kaster A.-K."/>
            <person name="Ovreas L."/>
            <person name="Rohde M."/>
            <person name="Galperin M.Y."/>
            <person name="Jogler C."/>
        </authorList>
    </citation>
    <scope>NUCLEOTIDE SEQUENCE [LARGE SCALE GENOMIC DNA]</scope>
    <source>
        <strain evidence="1 2">Mal52</strain>
    </source>
</reference>
<evidence type="ECO:0000313" key="2">
    <source>
        <dbReference type="Proteomes" id="UP000319383"/>
    </source>
</evidence>
<gene>
    <name evidence="1" type="ORF">Mal52_06630</name>
</gene>
<dbReference type="Pfam" id="PF03745">
    <property type="entry name" value="DUF309"/>
    <property type="match status" value="1"/>
</dbReference>
<dbReference type="KEGG" id="sdyn:Mal52_06630"/>
<dbReference type="Gene3D" id="1.10.3450.10">
    <property type="entry name" value="TTHA0068-like"/>
    <property type="match status" value="1"/>
</dbReference>
<proteinExistence type="predicted"/>
<dbReference type="EMBL" id="CP036276">
    <property type="protein sequence ID" value="QDU42208.1"/>
    <property type="molecule type" value="Genomic_DNA"/>
</dbReference>
<organism evidence="1 2">
    <name type="scientific">Symmachiella dynata</name>
    <dbReference type="NCBI Taxonomy" id="2527995"/>
    <lineage>
        <taxon>Bacteria</taxon>
        <taxon>Pseudomonadati</taxon>
        <taxon>Planctomycetota</taxon>
        <taxon>Planctomycetia</taxon>
        <taxon>Planctomycetales</taxon>
        <taxon>Planctomycetaceae</taxon>
        <taxon>Symmachiella</taxon>
    </lineage>
</organism>
<dbReference type="SUPFAM" id="SSF140663">
    <property type="entry name" value="TTHA0068-like"/>
    <property type="match status" value="1"/>
</dbReference>
<protein>
    <recommendedName>
        <fullName evidence="3">DUF309 domain-containing protein</fullName>
    </recommendedName>
</protein>
<evidence type="ECO:0008006" key="3">
    <source>
        <dbReference type="Google" id="ProtNLM"/>
    </source>
</evidence>
<name>A0A517ZIB3_9PLAN</name>
<dbReference type="PANTHER" id="PTHR34796:SF1">
    <property type="entry name" value="EXPRESSED PROTEIN"/>
    <property type="match status" value="1"/>
</dbReference>
<sequence length="132" mass="15144">MDGPHEYPPKYLEGLRLFNDEEFFACHDALEEIWTETVGAEKQFYQGLIHAAVSLFHFENGNLGGARKMHRSSLNYLEPYGKHYQGIDVETLAAQLWFCFQELRAATDPSADLQLDRTLIPKIQIPTSIEEL</sequence>
<accession>A0A517ZIB3</accession>
<dbReference type="PANTHER" id="PTHR34796">
    <property type="entry name" value="EXPRESSED PROTEIN"/>
    <property type="match status" value="1"/>
</dbReference>
<dbReference type="InterPro" id="IPR023203">
    <property type="entry name" value="TTHA0068_sf"/>
</dbReference>